<protein>
    <submittedName>
        <fullName evidence="3">Uncharacterized protein LOC106460896</fullName>
    </submittedName>
</protein>
<dbReference type="Proteomes" id="UP000694941">
    <property type="component" value="Unplaced"/>
</dbReference>
<accession>A0ABM1SIF5</accession>
<feature type="region of interest" description="Disordered" evidence="1">
    <location>
        <begin position="1"/>
        <end position="114"/>
    </location>
</feature>
<keyword evidence="2" id="KW-1185">Reference proteome</keyword>
<organism evidence="2 3">
    <name type="scientific">Limulus polyphemus</name>
    <name type="common">Atlantic horseshoe crab</name>
    <dbReference type="NCBI Taxonomy" id="6850"/>
    <lineage>
        <taxon>Eukaryota</taxon>
        <taxon>Metazoa</taxon>
        <taxon>Ecdysozoa</taxon>
        <taxon>Arthropoda</taxon>
        <taxon>Chelicerata</taxon>
        <taxon>Merostomata</taxon>
        <taxon>Xiphosura</taxon>
        <taxon>Limulidae</taxon>
        <taxon>Limulus</taxon>
    </lineage>
</organism>
<reference evidence="3" key="1">
    <citation type="submission" date="2025-08" db="UniProtKB">
        <authorList>
            <consortium name="RefSeq"/>
        </authorList>
    </citation>
    <scope>IDENTIFICATION</scope>
    <source>
        <tissue evidence="3">Muscle</tissue>
    </source>
</reference>
<feature type="compositionally biased region" description="Basic and acidic residues" evidence="1">
    <location>
        <begin position="275"/>
        <end position="295"/>
    </location>
</feature>
<feature type="compositionally biased region" description="Acidic residues" evidence="1">
    <location>
        <begin position="202"/>
        <end position="211"/>
    </location>
</feature>
<feature type="compositionally biased region" description="Polar residues" evidence="1">
    <location>
        <begin position="73"/>
        <end position="86"/>
    </location>
</feature>
<dbReference type="GeneID" id="106460896"/>
<feature type="compositionally biased region" description="Basic and acidic residues" evidence="1">
    <location>
        <begin position="236"/>
        <end position="251"/>
    </location>
</feature>
<sequence length="315" mass="35556">MDMKAESIQRKQLMDLKKEKNCSVSTNNSEKILRQHSARKSTNPHKLIHYQEPSSDTGRTSNVSSPKLDKEPQNPNLEQNDSSNNLGADENKEGKIALNSKMEERSAKFNTGNREASGIENVLKNIQEDLSYVSTNQDHSSVKDLENETIFNINEELPLQEEEEPPDWEERELSGEDEEETEEKNETNVHQLLPKDCVLISSDEEGFEDDPPASSPTTESAVIDDKSSKLSPICIADRKNSSADPSEVDKISEEEEDQLFEEHLRLESSSESQEGVDHEELDRDNGDEVFDKHEIPGGLFTSEINPVKDTFPEQI</sequence>
<feature type="compositionally biased region" description="Polar residues" evidence="1">
    <location>
        <begin position="52"/>
        <end position="65"/>
    </location>
</feature>
<evidence type="ECO:0000313" key="3">
    <source>
        <dbReference type="RefSeq" id="XP_022243410.1"/>
    </source>
</evidence>
<feature type="compositionally biased region" description="Acidic residues" evidence="1">
    <location>
        <begin position="158"/>
        <end position="183"/>
    </location>
</feature>
<feature type="region of interest" description="Disordered" evidence="1">
    <location>
        <begin position="153"/>
        <end position="315"/>
    </location>
</feature>
<feature type="compositionally biased region" description="Basic and acidic residues" evidence="1">
    <location>
        <begin position="1"/>
        <end position="21"/>
    </location>
</feature>
<gene>
    <name evidence="3" type="primary">LOC106460896</name>
</gene>
<feature type="compositionally biased region" description="Basic and acidic residues" evidence="1">
    <location>
        <begin position="89"/>
        <end position="107"/>
    </location>
</feature>
<name>A0ABM1SIF5_LIMPO</name>
<feature type="compositionally biased region" description="Basic residues" evidence="1">
    <location>
        <begin position="34"/>
        <end position="48"/>
    </location>
</feature>
<dbReference type="RefSeq" id="XP_022243410.1">
    <property type="nucleotide sequence ID" value="XM_022387702.1"/>
</dbReference>
<evidence type="ECO:0000256" key="1">
    <source>
        <dbReference type="SAM" id="MobiDB-lite"/>
    </source>
</evidence>
<evidence type="ECO:0000313" key="2">
    <source>
        <dbReference type="Proteomes" id="UP000694941"/>
    </source>
</evidence>
<proteinExistence type="predicted"/>